<comment type="caution">
    <text evidence="10">The sequence shown here is derived from an EMBL/GenBank/DDBJ whole genome shotgun (WGS) entry which is preliminary data.</text>
</comment>
<dbReference type="InterPro" id="IPR001851">
    <property type="entry name" value="ABC_transp_permease"/>
</dbReference>
<keyword evidence="4" id="KW-0997">Cell inner membrane</keyword>
<evidence type="ECO:0000256" key="5">
    <source>
        <dbReference type="ARBA" id="ARBA00022692"/>
    </source>
</evidence>
<evidence type="ECO:0000256" key="6">
    <source>
        <dbReference type="ARBA" id="ARBA00022989"/>
    </source>
</evidence>
<feature type="transmembrane region" description="Helical" evidence="9">
    <location>
        <begin position="217"/>
        <end position="237"/>
    </location>
</feature>
<dbReference type="Pfam" id="PF02653">
    <property type="entry name" value="BPD_transp_2"/>
    <property type="match status" value="1"/>
</dbReference>
<name>A0ABT4BSP3_9FIRM</name>
<feature type="transmembrane region" description="Helical" evidence="9">
    <location>
        <begin position="269"/>
        <end position="290"/>
    </location>
</feature>
<keyword evidence="2" id="KW-0813">Transport</keyword>
<evidence type="ECO:0000256" key="7">
    <source>
        <dbReference type="ARBA" id="ARBA00023136"/>
    </source>
</evidence>
<evidence type="ECO:0000256" key="3">
    <source>
        <dbReference type="ARBA" id="ARBA00022475"/>
    </source>
</evidence>
<dbReference type="Proteomes" id="UP001082703">
    <property type="component" value="Unassembled WGS sequence"/>
</dbReference>
<evidence type="ECO:0000313" key="10">
    <source>
        <dbReference type="EMBL" id="MCY1713123.1"/>
    </source>
</evidence>
<evidence type="ECO:0000256" key="1">
    <source>
        <dbReference type="ARBA" id="ARBA00004651"/>
    </source>
</evidence>
<evidence type="ECO:0000256" key="8">
    <source>
        <dbReference type="ARBA" id="ARBA00039381"/>
    </source>
</evidence>
<feature type="transmembrane region" description="Helical" evidence="9">
    <location>
        <begin position="100"/>
        <end position="121"/>
    </location>
</feature>
<protein>
    <recommendedName>
        <fullName evidence="8">Autoinducer 2 import system permease protein LsrD</fullName>
    </recommendedName>
</protein>
<sequence>MMHTLMIRVENKMKKSQAYSAYIMLLLLVIINLLIQGAGFANVSTINSLFLVNTPLILATIAQAVVIFCGGIDLSIGATISVVNAFAITAGQYMPVPLAWAGAFLIAVLLGAVKGSIAAYLRVPAILATFAISTLLEGVALLILPNPGGSIPSSIYSVYGGVFAGFIPISALVIAVVLIGYGIVNRRPLGAQIKAAGANPRSLFIAGVSVERTKMKAYVASGIITGIAGLCLTALASSGDPKIGNALSLNSIAATILGGVDLSGGWGTVGGAAAGALFLGIVNNIIFFVFNNIIHSSTFAGIKLSYLQQLLTNIIIILGLSSSLLTHLKKRTEKEEKDK</sequence>
<dbReference type="PANTHER" id="PTHR32196:SF71">
    <property type="entry name" value="AUTOINDUCER 2 IMPORT SYSTEM PERMEASE PROTEIN LSRD"/>
    <property type="match status" value="1"/>
</dbReference>
<dbReference type="RefSeq" id="WP_268057122.1">
    <property type="nucleotide sequence ID" value="NZ_JAPOHA010000002.1"/>
</dbReference>
<accession>A0ABT4BSP3</accession>
<dbReference type="EMBL" id="JAPOHA010000002">
    <property type="protein sequence ID" value="MCY1713123.1"/>
    <property type="molecule type" value="Genomic_DNA"/>
</dbReference>
<feature type="transmembrane region" description="Helical" evidence="9">
    <location>
        <begin position="126"/>
        <end position="144"/>
    </location>
</feature>
<evidence type="ECO:0000256" key="9">
    <source>
        <dbReference type="SAM" id="Phobius"/>
    </source>
</evidence>
<feature type="transmembrane region" description="Helical" evidence="9">
    <location>
        <begin position="76"/>
        <end position="94"/>
    </location>
</feature>
<keyword evidence="5 9" id="KW-0812">Transmembrane</keyword>
<organism evidence="10 11">
    <name type="scientific">Caproiciproducens galactitolivorans</name>
    <dbReference type="NCBI Taxonomy" id="642589"/>
    <lineage>
        <taxon>Bacteria</taxon>
        <taxon>Bacillati</taxon>
        <taxon>Bacillota</taxon>
        <taxon>Clostridia</taxon>
        <taxon>Eubacteriales</taxon>
        <taxon>Acutalibacteraceae</taxon>
        <taxon>Caproiciproducens</taxon>
    </lineage>
</organism>
<evidence type="ECO:0000313" key="11">
    <source>
        <dbReference type="Proteomes" id="UP001082703"/>
    </source>
</evidence>
<gene>
    <name evidence="10" type="ORF">OUY18_02490</name>
</gene>
<proteinExistence type="predicted"/>
<dbReference type="CDD" id="cd06579">
    <property type="entry name" value="TM_PBP1_transp_AraH_like"/>
    <property type="match status" value="1"/>
</dbReference>
<keyword evidence="7 9" id="KW-0472">Membrane</keyword>
<feature type="transmembrane region" description="Helical" evidence="9">
    <location>
        <begin position="49"/>
        <end position="69"/>
    </location>
</feature>
<keyword evidence="11" id="KW-1185">Reference proteome</keyword>
<feature type="transmembrane region" description="Helical" evidence="9">
    <location>
        <begin position="156"/>
        <end position="184"/>
    </location>
</feature>
<feature type="transmembrane region" description="Helical" evidence="9">
    <location>
        <begin position="310"/>
        <end position="328"/>
    </location>
</feature>
<comment type="subcellular location">
    <subcellularLocation>
        <location evidence="1">Cell membrane</location>
        <topology evidence="1">Multi-pass membrane protein</topology>
    </subcellularLocation>
</comment>
<dbReference type="PANTHER" id="PTHR32196">
    <property type="entry name" value="ABC TRANSPORTER PERMEASE PROTEIN YPHD-RELATED-RELATED"/>
    <property type="match status" value="1"/>
</dbReference>
<reference evidence="10 11" key="1">
    <citation type="submission" date="2022-11" db="EMBL/GenBank/DDBJ databases">
        <authorList>
            <person name="Caiyu Z."/>
        </authorList>
    </citation>
    <scope>NUCLEOTIDE SEQUENCE [LARGE SCALE GENOMIC DNA]</scope>
    <source>
        <strain evidence="10 11">YR-4</strain>
    </source>
</reference>
<evidence type="ECO:0000256" key="2">
    <source>
        <dbReference type="ARBA" id="ARBA00022448"/>
    </source>
</evidence>
<evidence type="ECO:0000256" key="4">
    <source>
        <dbReference type="ARBA" id="ARBA00022519"/>
    </source>
</evidence>
<feature type="transmembrane region" description="Helical" evidence="9">
    <location>
        <begin position="21"/>
        <end position="43"/>
    </location>
</feature>
<keyword evidence="6 9" id="KW-1133">Transmembrane helix</keyword>
<keyword evidence="3" id="KW-1003">Cell membrane</keyword>